<keyword evidence="1" id="KW-1133">Transmembrane helix</keyword>
<sequence length="272" mass="29937">MKQLLKSITNSSNMLSGYSYDRATFRAGHVWTRSLISGAVSASLTAVGVYSGVLAMDAQFAAGFGEQALNFKMAAGAVIISLLGYSLRDLAGSVIRDVKTQMRVARANSWLMKGIASTHDYSHQIHMQQTALSMVRFVEVEGGIKVYAIAKHPENEQPVLLDVTLYDDEYPALANYYTHASDIRSSLNESCGEYSEAVAKRLGIMLSPAAPMTQQRTQKLDEEPLHLDEEWLNELSDQQEPFNPVFARASAPRQRGEALRAISQVPPEAITH</sequence>
<proteinExistence type="predicted"/>
<evidence type="ECO:0000313" key="3">
    <source>
        <dbReference type="Proteomes" id="UP000442695"/>
    </source>
</evidence>
<dbReference type="EMBL" id="WOWR01000005">
    <property type="protein sequence ID" value="KAF0255753.1"/>
    <property type="molecule type" value="Genomic_DNA"/>
</dbReference>
<reference evidence="2 3" key="1">
    <citation type="submission" date="2019-12" db="EMBL/GenBank/DDBJ databases">
        <authorList>
            <person name="Woiski C."/>
        </authorList>
    </citation>
    <scope>NUCLEOTIDE SEQUENCE [LARGE SCALE GENOMIC DNA]</scope>
    <source>
        <strain evidence="2 3">BOE100</strain>
    </source>
</reference>
<dbReference type="Proteomes" id="UP000442695">
    <property type="component" value="Unassembled WGS sequence"/>
</dbReference>
<dbReference type="RefSeq" id="WP_156858647.1">
    <property type="nucleotide sequence ID" value="NZ_WOWR01000005.1"/>
</dbReference>
<comment type="caution">
    <text evidence="2">The sequence shown here is derived from an EMBL/GenBank/DDBJ whole genome shotgun (WGS) entry which is preliminary data.</text>
</comment>
<organism evidence="2 3">
    <name type="scientific">Pseudomonas putida</name>
    <name type="common">Arthrobacter siderocapsulatus</name>
    <dbReference type="NCBI Taxonomy" id="303"/>
    <lineage>
        <taxon>Bacteria</taxon>
        <taxon>Pseudomonadati</taxon>
        <taxon>Pseudomonadota</taxon>
        <taxon>Gammaproteobacteria</taxon>
        <taxon>Pseudomonadales</taxon>
        <taxon>Pseudomonadaceae</taxon>
        <taxon>Pseudomonas</taxon>
    </lineage>
</organism>
<feature type="transmembrane region" description="Helical" evidence="1">
    <location>
        <begin position="68"/>
        <end position="87"/>
    </location>
</feature>
<gene>
    <name evidence="2" type="ORF">GN299_06590</name>
</gene>
<protein>
    <submittedName>
        <fullName evidence="2">Uncharacterized protein</fullName>
    </submittedName>
</protein>
<keyword evidence="1" id="KW-0472">Membrane</keyword>
<evidence type="ECO:0000256" key="1">
    <source>
        <dbReference type="SAM" id="Phobius"/>
    </source>
</evidence>
<dbReference type="AlphaFoldDB" id="A0A7V8J584"/>
<name>A0A7V8J584_PSEPU</name>
<feature type="transmembrane region" description="Helical" evidence="1">
    <location>
        <begin position="35"/>
        <end position="56"/>
    </location>
</feature>
<accession>A0A7V8J584</accession>
<keyword evidence="1" id="KW-0812">Transmembrane</keyword>
<evidence type="ECO:0000313" key="2">
    <source>
        <dbReference type="EMBL" id="KAF0255753.1"/>
    </source>
</evidence>